<dbReference type="HAMAP" id="MF_00963">
    <property type="entry name" value="Sigma70_RpoD_SigA"/>
    <property type="match status" value="1"/>
</dbReference>
<keyword evidence="5 6" id="KW-0804">Transcription</keyword>
<evidence type="ECO:0000256" key="1">
    <source>
        <dbReference type="ARBA" id="ARBA00022490"/>
    </source>
</evidence>
<feature type="region of interest" description="Sigma-70 factor domain-2" evidence="6">
    <location>
        <begin position="195"/>
        <end position="265"/>
    </location>
</feature>
<dbReference type="GO" id="GO:0006352">
    <property type="term" value="P:DNA-templated transcription initiation"/>
    <property type="evidence" value="ECO:0007669"/>
    <property type="project" value="UniProtKB-UniRule"/>
</dbReference>
<dbReference type="InterPro" id="IPR013325">
    <property type="entry name" value="RNA_pol_sigma_r2"/>
</dbReference>
<dbReference type="InterPro" id="IPR000943">
    <property type="entry name" value="RNA_pol_sigma70"/>
</dbReference>
<gene>
    <name evidence="10" type="primary">rpoD</name>
    <name evidence="6" type="synonym">sigA</name>
    <name evidence="10" type="ORF">MOZ60_03105</name>
</gene>
<name>A0AB35U0F2_9FIRM</name>
<dbReference type="Pfam" id="PF04539">
    <property type="entry name" value="Sigma70_r3"/>
    <property type="match status" value="1"/>
</dbReference>
<dbReference type="PROSITE" id="PS00716">
    <property type="entry name" value="SIGMA70_2"/>
    <property type="match status" value="1"/>
</dbReference>
<dbReference type="InterPro" id="IPR036388">
    <property type="entry name" value="WH-like_DNA-bd_sf"/>
</dbReference>
<reference evidence="10 11" key="1">
    <citation type="submission" date="2022-03" db="EMBL/GenBank/DDBJ databases">
        <title>Novel taxa within the pig intestine.</title>
        <authorList>
            <person name="Wylensek D."/>
            <person name="Bishof K."/>
            <person name="Afrizal A."/>
            <person name="Clavel T."/>
        </authorList>
    </citation>
    <scope>NUCLEOTIDE SEQUENCE [LARGE SCALE GENOMIC DNA]</scope>
    <source>
        <strain evidence="10 11">CLA-KB-P133</strain>
    </source>
</reference>
<feature type="region of interest" description="Sigma-70 factor domain-4" evidence="6">
    <location>
        <begin position="364"/>
        <end position="417"/>
    </location>
</feature>
<dbReference type="InterPro" id="IPR028630">
    <property type="entry name" value="Sigma70_RpoD"/>
</dbReference>
<accession>A0AB35U0F2</accession>
<dbReference type="EMBL" id="JALBUR010000005">
    <property type="protein sequence ID" value="MDX8419078.1"/>
    <property type="molecule type" value="Genomic_DNA"/>
</dbReference>
<comment type="subcellular location">
    <subcellularLocation>
        <location evidence="6">Cytoplasm</location>
    </subcellularLocation>
</comment>
<feature type="domain" description="RNA polymerase sigma-70" evidence="9">
    <location>
        <begin position="389"/>
        <end position="415"/>
    </location>
</feature>
<feature type="compositionally biased region" description="Basic and acidic residues" evidence="7">
    <location>
        <begin position="1"/>
        <end position="14"/>
    </location>
</feature>
<evidence type="ECO:0000256" key="5">
    <source>
        <dbReference type="ARBA" id="ARBA00023163"/>
    </source>
</evidence>
<dbReference type="Gene3D" id="1.10.10.10">
    <property type="entry name" value="Winged helix-like DNA-binding domain superfamily/Winged helix DNA-binding domain"/>
    <property type="match status" value="2"/>
</dbReference>
<evidence type="ECO:0000259" key="8">
    <source>
        <dbReference type="PROSITE" id="PS00715"/>
    </source>
</evidence>
<dbReference type="PRINTS" id="PR00046">
    <property type="entry name" value="SIGMA70FCT"/>
</dbReference>
<dbReference type="NCBIfam" id="TIGR02937">
    <property type="entry name" value="sigma70-ECF"/>
    <property type="match status" value="1"/>
</dbReference>
<dbReference type="NCBIfam" id="TIGR02393">
    <property type="entry name" value="RpoD_Cterm"/>
    <property type="match status" value="1"/>
</dbReference>
<dbReference type="InterPro" id="IPR012760">
    <property type="entry name" value="RNA_pol_sigma_RpoD_C"/>
</dbReference>
<evidence type="ECO:0000256" key="7">
    <source>
        <dbReference type="SAM" id="MobiDB-lite"/>
    </source>
</evidence>
<dbReference type="RefSeq" id="WP_370595615.1">
    <property type="nucleotide sequence ID" value="NZ_JALBUR010000005.1"/>
</dbReference>
<dbReference type="GO" id="GO:0005737">
    <property type="term" value="C:cytoplasm"/>
    <property type="evidence" value="ECO:0007669"/>
    <property type="project" value="UniProtKB-SubCell"/>
</dbReference>
<dbReference type="CDD" id="cd06171">
    <property type="entry name" value="Sigma70_r4"/>
    <property type="match status" value="1"/>
</dbReference>
<dbReference type="InterPro" id="IPR007630">
    <property type="entry name" value="RNA_pol_sigma70_r4"/>
</dbReference>
<dbReference type="InterPro" id="IPR007624">
    <property type="entry name" value="RNA_pol_sigma70_r3"/>
</dbReference>
<keyword evidence="1 6" id="KW-0963">Cytoplasm</keyword>
<evidence type="ECO:0000313" key="10">
    <source>
        <dbReference type="EMBL" id="MDX8419078.1"/>
    </source>
</evidence>
<dbReference type="Pfam" id="PF04545">
    <property type="entry name" value="Sigma70_r4"/>
    <property type="match status" value="1"/>
</dbReference>
<dbReference type="Pfam" id="PF04542">
    <property type="entry name" value="Sigma70_r2"/>
    <property type="match status" value="1"/>
</dbReference>
<dbReference type="GO" id="GO:0016987">
    <property type="term" value="F:sigma factor activity"/>
    <property type="evidence" value="ECO:0007669"/>
    <property type="project" value="UniProtKB-UniRule"/>
</dbReference>
<keyword evidence="2 6" id="KW-0805">Transcription regulation</keyword>
<dbReference type="SUPFAM" id="SSF88659">
    <property type="entry name" value="Sigma3 and sigma4 domains of RNA polymerase sigma factors"/>
    <property type="match status" value="2"/>
</dbReference>
<sequence>MKKTSSEKKTDSAARHGAAYGGASSAKKSGVIDPYVHEAGGSRIKTLDELKQDYAAVYQHDGVLYQKDVMASLENLDLDDDEIDSLWTWFADNDIDVAEDDDIADELAEEEEDAPDSLGNDEEEGDVEDRDQIGELLKKKYAPEELVNASAATQLNDPVKMYLKEIGRVPLLKPEDEREIARRVEEGDEEARNILISSNLRLVVSIAKKYVGRGMLFLDLIQEGNMGLVKAVEKFDYRKGFKFSTYATWWIRQAITRAIADQARTIRIPVHMVETINKLTRVQRQLVQELGREPTAEEISAKMDGISPAKVREIQKIALEPVSLETPIGEEDDSHLGDFIEDKDAMSPDEYANNQLLKDEIDNVLSGLTDREEKVLRMRFGLYDGKPRTLEEVGKEFNVTRERIRQIEAKALRKLKHPNRSRKLKDFME</sequence>
<dbReference type="PANTHER" id="PTHR30603">
    <property type="entry name" value="RNA POLYMERASE SIGMA FACTOR RPO"/>
    <property type="match status" value="1"/>
</dbReference>
<dbReference type="AlphaFoldDB" id="A0AB35U0F2"/>
<dbReference type="SUPFAM" id="SSF88946">
    <property type="entry name" value="Sigma2 domain of RNA polymerase sigma factors"/>
    <property type="match status" value="1"/>
</dbReference>
<keyword evidence="4 6" id="KW-0238">DNA-binding</keyword>
<dbReference type="InterPro" id="IPR050239">
    <property type="entry name" value="Sigma-70_RNA_pol_init_factors"/>
</dbReference>
<evidence type="ECO:0000313" key="11">
    <source>
        <dbReference type="Proteomes" id="UP001286174"/>
    </source>
</evidence>
<evidence type="ECO:0000256" key="2">
    <source>
        <dbReference type="ARBA" id="ARBA00023015"/>
    </source>
</evidence>
<keyword evidence="11" id="KW-1185">Reference proteome</keyword>
<dbReference type="PROSITE" id="PS00715">
    <property type="entry name" value="SIGMA70_1"/>
    <property type="match status" value="1"/>
</dbReference>
<dbReference type="FunFam" id="1.10.10.10:FF:000004">
    <property type="entry name" value="RNA polymerase sigma factor SigA"/>
    <property type="match status" value="1"/>
</dbReference>
<feature type="region of interest" description="Disordered" evidence="7">
    <location>
        <begin position="108"/>
        <end position="128"/>
    </location>
</feature>
<keyword evidence="3 6" id="KW-0731">Sigma factor</keyword>
<feature type="compositionally biased region" description="Low complexity" evidence="7">
    <location>
        <begin position="15"/>
        <end position="29"/>
    </location>
</feature>
<feature type="DNA-binding region" description="H-T-H motif" evidence="6">
    <location>
        <begin position="390"/>
        <end position="409"/>
    </location>
</feature>
<proteinExistence type="inferred from homology"/>
<dbReference type="InterPro" id="IPR014284">
    <property type="entry name" value="RNA_pol_sigma-70_dom"/>
</dbReference>
<evidence type="ECO:0000259" key="9">
    <source>
        <dbReference type="PROSITE" id="PS00716"/>
    </source>
</evidence>
<evidence type="ECO:0000256" key="4">
    <source>
        <dbReference type="ARBA" id="ARBA00023125"/>
    </source>
</evidence>
<organism evidence="10 11">
    <name type="scientific">Grylomicrobium aquisgranensis</name>
    <dbReference type="NCBI Taxonomy" id="2926318"/>
    <lineage>
        <taxon>Bacteria</taxon>
        <taxon>Bacillati</taxon>
        <taxon>Bacillota</taxon>
        <taxon>Erysipelotrichia</taxon>
        <taxon>Erysipelotrichales</taxon>
        <taxon>Erysipelotrichaceae</taxon>
        <taxon>Grylomicrobium</taxon>
    </lineage>
</organism>
<dbReference type="FunFam" id="1.10.601.10:FF:000001">
    <property type="entry name" value="RNA polymerase sigma factor SigA"/>
    <property type="match status" value="1"/>
</dbReference>
<dbReference type="FunFam" id="1.10.10.10:FF:000002">
    <property type="entry name" value="RNA polymerase sigma factor SigA"/>
    <property type="match status" value="1"/>
</dbReference>
<protein>
    <recommendedName>
        <fullName evidence="6">RNA polymerase sigma factor SigA</fullName>
    </recommendedName>
</protein>
<feature type="region of interest" description="Disordered" evidence="7">
    <location>
        <begin position="1"/>
        <end position="31"/>
    </location>
</feature>
<evidence type="ECO:0000256" key="6">
    <source>
        <dbReference type="HAMAP-Rule" id="MF_00963"/>
    </source>
</evidence>
<comment type="caution">
    <text evidence="10">The sequence shown here is derived from an EMBL/GenBank/DDBJ whole genome shotgun (WGS) entry which is preliminary data.</text>
</comment>
<comment type="caution">
    <text evidence="6">Lacks conserved residue(s) required for the propagation of feature annotation.</text>
</comment>
<dbReference type="Proteomes" id="UP001286174">
    <property type="component" value="Unassembled WGS sequence"/>
</dbReference>
<dbReference type="GO" id="GO:0003677">
    <property type="term" value="F:DNA binding"/>
    <property type="evidence" value="ECO:0007669"/>
    <property type="project" value="UniProtKB-UniRule"/>
</dbReference>
<dbReference type="InterPro" id="IPR013324">
    <property type="entry name" value="RNA_pol_sigma_r3/r4-like"/>
</dbReference>
<comment type="subunit">
    <text evidence="6">Interacts transiently with the RNA polymerase catalytic core.</text>
</comment>
<feature type="short sequence motif" description="Interaction with polymerase core subunit RpoC" evidence="6">
    <location>
        <begin position="219"/>
        <end position="222"/>
    </location>
</feature>
<dbReference type="Gene3D" id="1.10.601.10">
    <property type="entry name" value="RNA Polymerase Primary Sigma Factor"/>
    <property type="match status" value="2"/>
</dbReference>
<dbReference type="InterPro" id="IPR009042">
    <property type="entry name" value="RNA_pol_sigma70_r1_2"/>
</dbReference>
<dbReference type="Pfam" id="PF00140">
    <property type="entry name" value="Sigma70_r1_2"/>
    <property type="match status" value="1"/>
</dbReference>
<comment type="similarity">
    <text evidence="6">Belongs to the sigma-70 factor family. RpoD/SigA subfamily.</text>
</comment>
<comment type="function">
    <text evidence="6">Sigma factors are initiation factors that promote the attachment of RNA polymerase to specific initiation sites and are then released. This sigma factor is the primary sigma factor during exponential growth.</text>
</comment>
<dbReference type="InterPro" id="IPR007627">
    <property type="entry name" value="RNA_pol_sigma70_r2"/>
</dbReference>
<feature type="domain" description="RNA polymerase sigma-70" evidence="8">
    <location>
        <begin position="219"/>
        <end position="232"/>
    </location>
</feature>
<dbReference type="PANTHER" id="PTHR30603:SF60">
    <property type="entry name" value="RNA POLYMERASE SIGMA FACTOR RPOD"/>
    <property type="match status" value="1"/>
</dbReference>
<evidence type="ECO:0000256" key="3">
    <source>
        <dbReference type="ARBA" id="ARBA00023082"/>
    </source>
</evidence>